<dbReference type="EMBL" id="QUSX01000002">
    <property type="protein sequence ID" value="RRQ48741.1"/>
    <property type="molecule type" value="Genomic_DNA"/>
</dbReference>
<dbReference type="AlphaFoldDB" id="A0A3R8PXQ5"/>
<proteinExistence type="predicted"/>
<comment type="caution">
    <text evidence="1">The sequence shown here is derived from an EMBL/GenBank/DDBJ whole genome shotgun (WGS) entry which is preliminary data.</text>
</comment>
<accession>A0A3R8PXQ5</accession>
<evidence type="ECO:0000313" key="1">
    <source>
        <dbReference type="EMBL" id="RRQ48741.1"/>
    </source>
</evidence>
<organism evidence="1 2">
    <name type="scientific">Maribacter algicola</name>
    <dbReference type="NCBI Taxonomy" id="2498892"/>
    <lineage>
        <taxon>Bacteria</taxon>
        <taxon>Pseudomonadati</taxon>
        <taxon>Bacteroidota</taxon>
        <taxon>Flavobacteriia</taxon>
        <taxon>Flavobacteriales</taxon>
        <taxon>Flavobacteriaceae</taxon>
        <taxon>Maribacter</taxon>
    </lineage>
</organism>
<name>A0A3R8PXQ5_9FLAO</name>
<keyword evidence="2" id="KW-1185">Reference proteome</keyword>
<protein>
    <submittedName>
        <fullName evidence="1">Uncharacterized protein</fullName>
    </submittedName>
</protein>
<sequence>MKLYIVKGIEIDRKESNDTNKRVDSFIGYYSNLKELYSQFQRKSIKSYSSVASKINDSNFYVTYDSKFLVDGKMMKFQQIRIQRVQVNQTYNQMKYVNISPFIAQQFSDFKF</sequence>
<dbReference type="OrthoDB" id="1450285at2"/>
<dbReference type="Proteomes" id="UP000286990">
    <property type="component" value="Unassembled WGS sequence"/>
</dbReference>
<reference evidence="2" key="2">
    <citation type="submission" date="2018-12" db="EMBL/GenBank/DDBJ databases">
        <title>Maribacter lutimaris sp. nov., isolated from marine sediment.</title>
        <authorList>
            <person name="Kim K.K."/>
        </authorList>
    </citation>
    <scope>NUCLEOTIDE SEQUENCE [LARGE SCALE GENOMIC DNA]</scope>
    <source>
        <strain evidence="2">PoM-212</strain>
    </source>
</reference>
<reference evidence="2" key="1">
    <citation type="submission" date="2018-08" db="EMBL/GenBank/DDBJ databases">
        <authorList>
            <person name="Khan S.A."/>
            <person name="J S.E."/>
        </authorList>
    </citation>
    <scope>NUCLEOTIDE SEQUENCE [LARGE SCALE GENOMIC DNA]</scope>
    <source>
        <strain evidence="2">PoM-212</strain>
    </source>
</reference>
<dbReference type="RefSeq" id="WP_125223462.1">
    <property type="nucleotide sequence ID" value="NZ_QUSX01000002.1"/>
</dbReference>
<evidence type="ECO:0000313" key="2">
    <source>
        <dbReference type="Proteomes" id="UP000286990"/>
    </source>
</evidence>
<gene>
    <name evidence="1" type="ORF">DZC72_13780</name>
</gene>